<dbReference type="EMBL" id="CVRI01000006">
    <property type="protein sequence ID" value="CRK88081.1"/>
    <property type="molecule type" value="Genomic_DNA"/>
</dbReference>
<gene>
    <name evidence="1" type="ORF">CLUMA_CG001866</name>
</gene>
<name>A0A1J1HPD8_9DIPT</name>
<dbReference type="AlphaFoldDB" id="A0A1J1HPD8"/>
<dbReference type="Proteomes" id="UP000183832">
    <property type="component" value="Unassembled WGS sequence"/>
</dbReference>
<reference evidence="1 2" key="1">
    <citation type="submission" date="2015-04" db="EMBL/GenBank/DDBJ databases">
        <authorList>
            <person name="Syromyatnikov M.Y."/>
            <person name="Popov V.N."/>
        </authorList>
    </citation>
    <scope>NUCLEOTIDE SEQUENCE [LARGE SCALE GENOMIC DNA]</scope>
</reference>
<sequence>MTRYQSFSCHKYPVAASVEEYTTPVCIKKQPEVKRNTHKRRMLSFVHVEVMSDLWTVNQ</sequence>
<evidence type="ECO:0000313" key="2">
    <source>
        <dbReference type="Proteomes" id="UP000183832"/>
    </source>
</evidence>
<evidence type="ECO:0000313" key="1">
    <source>
        <dbReference type="EMBL" id="CRK88081.1"/>
    </source>
</evidence>
<organism evidence="1 2">
    <name type="scientific">Clunio marinus</name>
    <dbReference type="NCBI Taxonomy" id="568069"/>
    <lineage>
        <taxon>Eukaryota</taxon>
        <taxon>Metazoa</taxon>
        <taxon>Ecdysozoa</taxon>
        <taxon>Arthropoda</taxon>
        <taxon>Hexapoda</taxon>
        <taxon>Insecta</taxon>
        <taxon>Pterygota</taxon>
        <taxon>Neoptera</taxon>
        <taxon>Endopterygota</taxon>
        <taxon>Diptera</taxon>
        <taxon>Nematocera</taxon>
        <taxon>Chironomoidea</taxon>
        <taxon>Chironomidae</taxon>
        <taxon>Clunio</taxon>
    </lineage>
</organism>
<accession>A0A1J1HPD8</accession>
<keyword evidence="2" id="KW-1185">Reference proteome</keyword>
<protein>
    <submittedName>
        <fullName evidence="1">CLUMA_CG001866, isoform A</fullName>
    </submittedName>
</protein>
<proteinExistence type="predicted"/>